<dbReference type="Proteomes" id="UP001597541">
    <property type="component" value="Unassembled WGS sequence"/>
</dbReference>
<protein>
    <submittedName>
        <fullName evidence="2">EAL domain-containing protein</fullName>
    </submittedName>
</protein>
<dbReference type="PANTHER" id="PTHR33121">
    <property type="entry name" value="CYCLIC DI-GMP PHOSPHODIESTERASE PDEF"/>
    <property type="match status" value="1"/>
</dbReference>
<dbReference type="Pfam" id="PF00563">
    <property type="entry name" value="EAL"/>
    <property type="match status" value="1"/>
</dbReference>
<dbReference type="SUPFAM" id="SSF141868">
    <property type="entry name" value="EAL domain-like"/>
    <property type="match status" value="1"/>
</dbReference>
<comment type="caution">
    <text evidence="2">The sequence shown here is derived from an EMBL/GenBank/DDBJ whole genome shotgun (WGS) entry which is preliminary data.</text>
</comment>
<name>A0ABW5PG21_9BACL</name>
<feature type="domain" description="EAL" evidence="1">
    <location>
        <begin position="191"/>
        <end position="441"/>
    </location>
</feature>
<evidence type="ECO:0000313" key="2">
    <source>
        <dbReference type="EMBL" id="MFD2613681.1"/>
    </source>
</evidence>
<dbReference type="InterPro" id="IPR035919">
    <property type="entry name" value="EAL_sf"/>
</dbReference>
<dbReference type="InterPro" id="IPR050706">
    <property type="entry name" value="Cyclic-di-GMP_PDE-like"/>
</dbReference>
<dbReference type="Gene3D" id="3.20.20.450">
    <property type="entry name" value="EAL domain"/>
    <property type="match status" value="1"/>
</dbReference>
<keyword evidence="3" id="KW-1185">Reference proteome</keyword>
<dbReference type="EMBL" id="JBHUME010000008">
    <property type="protein sequence ID" value="MFD2613681.1"/>
    <property type="molecule type" value="Genomic_DNA"/>
</dbReference>
<dbReference type="InterPro" id="IPR001633">
    <property type="entry name" value="EAL_dom"/>
</dbReference>
<sequence>MGFSASVNKWKAKFGKAADPGAAKPAVSFPQDETGADPAVQHLQELRVQGVEPGLVILRFEDYRLLSHTYDKDKMDWLKAEIRSSIERLAAAYIAADDLLALRQFAPDEFGVFISNGKTAPPLYLHKIGDTLCSKLQSDMEAIMSGMEMGTVAFIHSHAQFDSNQGNTYYAFLNAYYNARMMFAGTDGTAYHPYRDDILAILEEENISVLAQPIMNLQSGDVFGWEVLTRGPRNTPFYSPLELFEYAFQTDLLIRMECLVTSKALLEIASREIKEQVFINVTAISLGHPIYLSFLLDQLKKVPQVAPTQLIFEITERHAIKDYHEMGVTIRKYRDHGFRFAVDDAGAGYSSLLTISELIPDIIKIDKSLIQNIDQISVKRSILKALMQFAQEIQCEVVAEGIERVEEAEVLFQHEVQMGQGYYFARPEPLNENTAGSRENRLEHIRKMQSQIRKLRETARE</sequence>
<accession>A0ABW5PG21</accession>
<dbReference type="CDD" id="cd01948">
    <property type="entry name" value="EAL"/>
    <property type="match status" value="1"/>
</dbReference>
<organism evidence="2 3">
    <name type="scientific">Paenibacillus gansuensis</name>
    <dbReference type="NCBI Taxonomy" id="306542"/>
    <lineage>
        <taxon>Bacteria</taxon>
        <taxon>Bacillati</taxon>
        <taxon>Bacillota</taxon>
        <taxon>Bacilli</taxon>
        <taxon>Bacillales</taxon>
        <taxon>Paenibacillaceae</taxon>
        <taxon>Paenibacillus</taxon>
    </lineage>
</organism>
<dbReference type="SMART" id="SM00052">
    <property type="entry name" value="EAL"/>
    <property type="match status" value="1"/>
</dbReference>
<dbReference type="PANTHER" id="PTHR33121:SF76">
    <property type="entry name" value="SIGNALING PROTEIN"/>
    <property type="match status" value="1"/>
</dbReference>
<reference evidence="3" key="1">
    <citation type="journal article" date="2019" name="Int. J. Syst. Evol. Microbiol.">
        <title>The Global Catalogue of Microorganisms (GCM) 10K type strain sequencing project: providing services to taxonomists for standard genome sequencing and annotation.</title>
        <authorList>
            <consortium name="The Broad Institute Genomics Platform"/>
            <consortium name="The Broad Institute Genome Sequencing Center for Infectious Disease"/>
            <person name="Wu L."/>
            <person name="Ma J."/>
        </authorList>
    </citation>
    <scope>NUCLEOTIDE SEQUENCE [LARGE SCALE GENOMIC DNA]</scope>
    <source>
        <strain evidence="3">KCTC 3950</strain>
    </source>
</reference>
<gene>
    <name evidence="2" type="ORF">ACFSUF_14715</name>
</gene>
<dbReference type="PROSITE" id="PS50883">
    <property type="entry name" value="EAL"/>
    <property type="match status" value="1"/>
</dbReference>
<evidence type="ECO:0000313" key="3">
    <source>
        <dbReference type="Proteomes" id="UP001597541"/>
    </source>
</evidence>
<dbReference type="RefSeq" id="WP_377603712.1">
    <property type="nucleotide sequence ID" value="NZ_JBHUME010000008.1"/>
</dbReference>
<proteinExistence type="predicted"/>
<evidence type="ECO:0000259" key="1">
    <source>
        <dbReference type="PROSITE" id="PS50883"/>
    </source>
</evidence>